<feature type="transmembrane region" description="Helical" evidence="1">
    <location>
        <begin position="97"/>
        <end position="122"/>
    </location>
</feature>
<dbReference type="RefSeq" id="WP_119484545.1">
    <property type="nucleotide sequence ID" value="NZ_QYJN01000002.1"/>
</dbReference>
<dbReference type="OrthoDB" id="2414433at2"/>
<comment type="caution">
    <text evidence="3">The sequence shown here is derived from an EMBL/GenBank/DDBJ whole genome shotgun (WGS) entry which is preliminary data.</text>
</comment>
<dbReference type="EMBL" id="QYJN01000002">
    <property type="protein sequence ID" value="RIP35763.1"/>
    <property type="molecule type" value="Genomic_DNA"/>
</dbReference>
<feature type="transmembrane region" description="Helical" evidence="1">
    <location>
        <begin position="7"/>
        <end position="25"/>
    </location>
</feature>
<name>A0A3A0VSP5_STAGA</name>
<keyword evidence="1" id="KW-1133">Transmembrane helix</keyword>
<feature type="transmembrane region" description="Helical" evidence="1">
    <location>
        <begin position="31"/>
        <end position="53"/>
    </location>
</feature>
<evidence type="ECO:0000259" key="2">
    <source>
        <dbReference type="Pfam" id="PF13038"/>
    </source>
</evidence>
<dbReference type="Pfam" id="PF13038">
    <property type="entry name" value="DUF3899"/>
    <property type="match status" value="1"/>
</dbReference>
<sequence>MRQKKILLIWSLLTPLGTLILWLFNTHQFTHFINILFYISTGLTIILFVLIIVQEGILDPTSYGFRRLKYQLTSKKKQQTMDEDEFFKPTQVKKERYIVASWVISGFFINLIYFIISIILAFTI</sequence>
<evidence type="ECO:0000313" key="4">
    <source>
        <dbReference type="Proteomes" id="UP000265541"/>
    </source>
</evidence>
<proteinExistence type="predicted"/>
<accession>A0A3A0VSP5</accession>
<dbReference type="InterPro" id="IPR025007">
    <property type="entry name" value="DUF3899"/>
</dbReference>
<feature type="domain" description="DUF3899" evidence="2">
    <location>
        <begin position="33"/>
        <end position="121"/>
    </location>
</feature>
<reference evidence="3 4" key="1">
    <citation type="journal article" date="2016" name="Front. Microbiol.">
        <title>Comprehensive Phylogenetic Analysis of Bovine Non-aureus Staphylococci Species Based on Whole-Genome Sequencing.</title>
        <authorList>
            <person name="Naushad S."/>
            <person name="Barkema H.W."/>
            <person name="Luby C."/>
            <person name="Condas L.A."/>
            <person name="Nobrega D.B."/>
            <person name="Carson D.A."/>
            <person name="De Buck J."/>
        </authorList>
    </citation>
    <scope>NUCLEOTIDE SEQUENCE [LARGE SCALE GENOMIC DNA]</scope>
    <source>
        <strain evidence="3 4">SNUC 4781</strain>
    </source>
</reference>
<evidence type="ECO:0000256" key="1">
    <source>
        <dbReference type="SAM" id="Phobius"/>
    </source>
</evidence>
<keyword evidence="1" id="KW-0812">Transmembrane</keyword>
<evidence type="ECO:0000313" key="3">
    <source>
        <dbReference type="EMBL" id="RIP35763.1"/>
    </source>
</evidence>
<dbReference type="AlphaFoldDB" id="A0A3A0VSP5"/>
<gene>
    <name evidence="3" type="ORF">BUZ14_03695</name>
</gene>
<protein>
    <submittedName>
        <fullName evidence="3">DUF3899 domain-containing protein</fullName>
    </submittedName>
</protein>
<dbReference type="Proteomes" id="UP000265541">
    <property type="component" value="Unassembled WGS sequence"/>
</dbReference>
<organism evidence="3 4">
    <name type="scientific">Staphylococcus gallinarum</name>
    <dbReference type="NCBI Taxonomy" id="1293"/>
    <lineage>
        <taxon>Bacteria</taxon>
        <taxon>Bacillati</taxon>
        <taxon>Bacillota</taxon>
        <taxon>Bacilli</taxon>
        <taxon>Bacillales</taxon>
        <taxon>Staphylococcaceae</taxon>
        <taxon>Staphylococcus</taxon>
    </lineage>
</organism>
<keyword evidence="1" id="KW-0472">Membrane</keyword>